<protein>
    <submittedName>
        <fullName evidence="2">FecR family protein</fullName>
    </submittedName>
</protein>
<name>A0A1H5GWK4_9BRAD</name>
<accession>A0A1H5GWK4</accession>
<dbReference type="EMBL" id="FNTH01000001">
    <property type="protein sequence ID" value="SEE20113.1"/>
    <property type="molecule type" value="Genomic_DNA"/>
</dbReference>
<proteinExistence type="predicted"/>
<evidence type="ECO:0000259" key="1">
    <source>
        <dbReference type="Pfam" id="PF04773"/>
    </source>
</evidence>
<organism evidence="2 3">
    <name type="scientific">Bradyrhizobium erythrophlei</name>
    <dbReference type="NCBI Taxonomy" id="1437360"/>
    <lineage>
        <taxon>Bacteria</taxon>
        <taxon>Pseudomonadati</taxon>
        <taxon>Pseudomonadota</taxon>
        <taxon>Alphaproteobacteria</taxon>
        <taxon>Hyphomicrobiales</taxon>
        <taxon>Nitrobacteraceae</taxon>
        <taxon>Bradyrhizobium</taxon>
    </lineage>
</organism>
<dbReference type="Proteomes" id="UP000198992">
    <property type="component" value="Unassembled WGS sequence"/>
</dbReference>
<feature type="domain" description="FecR protein" evidence="1">
    <location>
        <begin position="107"/>
        <end position="204"/>
    </location>
</feature>
<gene>
    <name evidence="2" type="ORF">SAMN05444164_7264</name>
</gene>
<evidence type="ECO:0000313" key="2">
    <source>
        <dbReference type="EMBL" id="SEE20113.1"/>
    </source>
</evidence>
<dbReference type="InterPro" id="IPR006860">
    <property type="entry name" value="FecR"/>
</dbReference>
<reference evidence="2 3" key="1">
    <citation type="submission" date="2016-10" db="EMBL/GenBank/DDBJ databases">
        <authorList>
            <person name="de Groot N.N."/>
        </authorList>
    </citation>
    <scope>NUCLEOTIDE SEQUENCE [LARGE SCALE GENOMIC DNA]</scope>
    <source>
        <strain evidence="2 3">MT12</strain>
    </source>
</reference>
<dbReference type="AlphaFoldDB" id="A0A1H5GWK4"/>
<dbReference type="Gene3D" id="2.60.120.1440">
    <property type="match status" value="1"/>
</dbReference>
<sequence>MSAAASIFESIDTHHPAQLNTACDNYTISAASAIRYDERVKSIGIAMNSRHSFFSLLALGLAAALTAHPVQAQTRVGEAAMVKNEVVRVAAATTPINVGDALLRDETVRTGLESAARLVMADSTNLSLGPNASLKLDRTVFDDEHHYRDVAIRLTSGAFRFVTGHSNKAAYTITTPLATIGVRGTVLDILSQRGKTTVVLQEGASTVCTSNRQCIDLTQPGDTAIITSSGGRTTIQKTNNPPWTFAATCTQAAGLCTVTQFADASPVTPPVEDDPTGMLCGR</sequence>
<dbReference type="PANTHER" id="PTHR38731">
    <property type="entry name" value="LIPL45-RELATED LIPOPROTEIN-RELATED"/>
    <property type="match status" value="1"/>
</dbReference>
<evidence type="ECO:0000313" key="3">
    <source>
        <dbReference type="Proteomes" id="UP000198992"/>
    </source>
</evidence>
<dbReference type="Pfam" id="PF04773">
    <property type="entry name" value="FecR"/>
    <property type="match status" value="1"/>
</dbReference>